<keyword evidence="2" id="KW-1185">Reference proteome</keyword>
<protein>
    <submittedName>
        <fullName evidence="1">Uncharacterized protein</fullName>
    </submittedName>
</protein>
<dbReference type="AlphaFoldDB" id="A0ABD5UH66"/>
<name>A0ABD5UH66_9EURY</name>
<sequence length="227" mass="25159">MSWDKESVLRASDTVGDNGTLWLLYLAGNTAVGVGKTSNAEQHIGSVRTLAQDGGLPDPGHSDVMSGYGNITRRVVEDADGNRSPINVDKKSNNLLQLTTLGKQLLTKLDRDERVELAVREQIGMDVDMPTEPWWPYGDPNEAFPIYMRTFAEHSVLDEDECKIEVVSSFECGKCHTDIEHSYKVLMRDGDLVNGWSRTVSVDCENPNCNLTFEHLVGDPHSEPAPK</sequence>
<evidence type="ECO:0000313" key="2">
    <source>
        <dbReference type="Proteomes" id="UP001596333"/>
    </source>
</evidence>
<dbReference type="EMBL" id="JBHSXI010000004">
    <property type="protein sequence ID" value="MFC6888488.1"/>
    <property type="molecule type" value="Genomic_DNA"/>
</dbReference>
<organism evidence="1 2">
    <name type="scientific">Halorubrum trueperi</name>
    <dbReference type="NCBI Taxonomy" id="2004704"/>
    <lineage>
        <taxon>Archaea</taxon>
        <taxon>Methanobacteriati</taxon>
        <taxon>Methanobacteriota</taxon>
        <taxon>Stenosarchaea group</taxon>
        <taxon>Halobacteria</taxon>
        <taxon>Halobacteriales</taxon>
        <taxon>Haloferacaceae</taxon>
        <taxon>Halorubrum</taxon>
    </lineage>
</organism>
<proteinExistence type="predicted"/>
<accession>A0ABD5UH66</accession>
<evidence type="ECO:0000313" key="1">
    <source>
        <dbReference type="EMBL" id="MFC6888488.1"/>
    </source>
</evidence>
<reference evidence="1 2" key="1">
    <citation type="journal article" date="2019" name="Int. J. Syst. Evol. Microbiol.">
        <title>The Global Catalogue of Microorganisms (GCM) 10K type strain sequencing project: providing services to taxonomists for standard genome sequencing and annotation.</title>
        <authorList>
            <consortium name="The Broad Institute Genomics Platform"/>
            <consortium name="The Broad Institute Genome Sequencing Center for Infectious Disease"/>
            <person name="Wu L."/>
            <person name="Ma J."/>
        </authorList>
    </citation>
    <scope>NUCLEOTIDE SEQUENCE [LARGE SCALE GENOMIC DNA]</scope>
    <source>
        <strain evidence="1 2">Y73</strain>
    </source>
</reference>
<gene>
    <name evidence="1" type="ORF">ACFQEY_05445</name>
</gene>
<dbReference type="Proteomes" id="UP001596333">
    <property type="component" value="Unassembled WGS sequence"/>
</dbReference>
<comment type="caution">
    <text evidence="1">The sequence shown here is derived from an EMBL/GenBank/DDBJ whole genome shotgun (WGS) entry which is preliminary data.</text>
</comment>
<dbReference type="RefSeq" id="WP_379765552.1">
    <property type="nucleotide sequence ID" value="NZ_JBHSXI010000004.1"/>
</dbReference>